<evidence type="ECO:0008006" key="3">
    <source>
        <dbReference type="Google" id="ProtNLM"/>
    </source>
</evidence>
<dbReference type="SUPFAM" id="SSF55961">
    <property type="entry name" value="Bet v1-like"/>
    <property type="match status" value="1"/>
</dbReference>
<dbReference type="GeneID" id="94582851"/>
<dbReference type="AlphaFoldDB" id="A0A1D8N9Q2"/>
<dbReference type="Proteomes" id="UP000182444">
    <property type="component" value="Chromosome 1C"/>
</dbReference>
<reference evidence="1 2" key="1">
    <citation type="journal article" date="2016" name="PLoS ONE">
        <title>Sequence Assembly of Yarrowia lipolytica Strain W29/CLIB89 Shows Transposable Element Diversity.</title>
        <authorList>
            <person name="Magnan C."/>
            <person name="Yu J."/>
            <person name="Chang I."/>
            <person name="Jahn E."/>
            <person name="Kanomata Y."/>
            <person name="Wu J."/>
            <person name="Zeller M."/>
            <person name="Oakes M."/>
            <person name="Baldi P."/>
            <person name="Sandmeyer S."/>
        </authorList>
    </citation>
    <scope>NUCLEOTIDE SEQUENCE [LARGE SCALE GENOMIC DNA]</scope>
    <source>
        <strain evidence="2">CLIB89(W29)</strain>
    </source>
</reference>
<gene>
    <name evidence="1" type="ORF">YALI1_C06655g</name>
</gene>
<sequence>MCMFFFTPMPVTIRTEITIDASPESVSAILFDFNNYHKWNSWISISGPPPLSHKSTYYLSLVGEQLTMDQGELHYAPVIMLASPSVLKWTWYEKHKWFMSHEHYFEIVRSQNDSQKCILRHGERFSGAGARAMCYTKYYQKIQADFEGFNKELRILAESRDMVEMISKS</sequence>
<dbReference type="VEuPathDB" id="FungiDB:YALI1_C06655g"/>
<dbReference type="PANTHER" id="PTHR36166:SF1">
    <property type="entry name" value="SRPBCC DOMAIN-CONTAINING PROTEIN"/>
    <property type="match status" value="1"/>
</dbReference>
<organism evidence="1 2">
    <name type="scientific">Yarrowia lipolytica</name>
    <name type="common">Candida lipolytica</name>
    <dbReference type="NCBI Taxonomy" id="4952"/>
    <lineage>
        <taxon>Eukaryota</taxon>
        <taxon>Fungi</taxon>
        <taxon>Dikarya</taxon>
        <taxon>Ascomycota</taxon>
        <taxon>Saccharomycotina</taxon>
        <taxon>Dipodascomycetes</taxon>
        <taxon>Dipodascales</taxon>
        <taxon>Dipodascales incertae sedis</taxon>
        <taxon>Yarrowia</taxon>
    </lineage>
</organism>
<dbReference type="PANTHER" id="PTHR36166">
    <property type="entry name" value="CHROMOSOME 9, WHOLE GENOME SHOTGUN SEQUENCE"/>
    <property type="match status" value="1"/>
</dbReference>
<protein>
    <recommendedName>
        <fullName evidence="3">SRPBCC domain-containing protein</fullName>
    </recommendedName>
</protein>
<proteinExistence type="predicted"/>
<dbReference type="VEuPathDB" id="FungiDB:YALI0_C05236g"/>
<dbReference type="Gene3D" id="3.30.530.20">
    <property type="match status" value="1"/>
</dbReference>
<dbReference type="eggNOG" id="ENOG502S64G">
    <property type="taxonomic scope" value="Eukaryota"/>
</dbReference>
<name>A0A1D8N9Q2_YARLL</name>
<dbReference type="EMBL" id="CP017555">
    <property type="protein sequence ID" value="AOW02362.1"/>
    <property type="molecule type" value="Genomic_DNA"/>
</dbReference>
<evidence type="ECO:0000313" key="2">
    <source>
        <dbReference type="Proteomes" id="UP000182444"/>
    </source>
</evidence>
<accession>A0A1D8N9Q2</accession>
<dbReference type="InterPro" id="IPR023393">
    <property type="entry name" value="START-like_dom_sf"/>
</dbReference>
<dbReference type="CDD" id="cd07822">
    <property type="entry name" value="SRPBCC_4"/>
    <property type="match status" value="1"/>
</dbReference>
<evidence type="ECO:0000313" key="1">
    <source>
        <dbReference type="EMBL" id="AOW02362.1"/>
    </source>
</evidence>
<dbReference type="RefSeq" id="XP_068138311.1">
    <property type="nucleotide sequence ID" value="XM_068282210.1"/>
</dbReference>